<keyword evidence="4" id="KW-1185">Reference proteome</keyword>
<name>D2PXF9_KRIFD</name>
<organism evidence="3 4">
    <name type="scientific">Kribbella flavida (strain DSM 17836 / JCM 10339 / NBRC 14399)</name>
    <dbReference type="NCBI Taxonomy" id="479435"/>
    <lineage>
        <taxon>Bacteria</taxon>
        <taxon>Bacillati</taxon>
        <taxon>Actinomycetota</taxon>
        <taxon>Actinomycetes</taxon>
        <taxon>Propionibacteriales</taxon>
        <taxon>Kribbellaceae</taxon>
        <taxon>Kribbella</taxon>
    </lineage>
</organism>
<dbReference type="AlphaFoldDB" id="D2PXF9"/>
<reference evidence="3 4" key="2">
    <citation type="journal article" date="2010" name="Stand. Genomic Sci.">
        <title>Complete genome sequence of Kribbella flavida type strain (IFO 14399).</title>
        <authorList>
            <person name="Pukall R."/>
            <person name="Lapidus A."/>
            <person name="Glavina Del Rio T."/>
            <person name="Copeland A."/>
            <person name="Tice H."/>
            <person name="Cheng J.-F."/>
            <person name="Lucas S."/>
            <person name="Chen F."/>
            <person name="Nolan M."/>
            <person name="LaButti K."/>
            <person name="Pati A."/>
            <person name="Ivanova N."/>
            <person name="Mavrommatis K."/>
            <person name="Mikhailova N."/>
            <person name="Pitluck S."/>
            <person name="Bruce D."/>
            <person name="Goodwin L."/>
            <person name="Land M."/>
            <person name="Hauser L."/>
            <person name="Chang Y.-J."/>
            <person name="Jeffries C.D."/>
            <person name="Chen A."/>
            <person name="Palaniappan K."/>
            <person name="Chain P."/>
            <person name="Rohde M."/>
            <person name="Goeker M."/>
            <person name="Bristow J."/>
            <person name="Eisen J.A."/>
            <person name="Markowitz V."/>
            <person name="Hugenholtz P."/>
            <person name="Kyrpides N.C."/>
            <person name="Klenk H.-P."/>
            <person name="Brettin T."/>
        </authorList>
    </citation>
    <scope>NUCLEOTIDE SEQUENCE [LARGE SCALE GENOMIC DNA]</scope>
    <source>
        <strain evidence="4">DSM 17836 / JCM 10339 / NBRC 14399</strain>
    </source>
</reference>
<evidence type="ECO:0000256" key="1">
    <source>
        <dbReference type="SAM" id="MobiDB-lite"/>
    </source>
</evidence>
<proteinExistence type="predicted"/>
<sequence>MSGGTRRRAGHRLLTVVTLTVTLGAAPACSAETGGPTPPSPGVAPRASATAVPVQPPPTAEGPGLTAPGIRLVAAPRGDGSFDVVEDVLLRTATSALRLQLPRSGEQLRGVMVRTRPAATGLRIIADGDPVPLQQTALRSAQTLPLDSAATRLTMTYRLSGSSTRSLPSRVGRALAVISPLTAATDATLPTNLTVSGGGLLNANCPLLAEPRCAVGEPPGLGIQQGIPAGQALAVLQLDLPLHP</sequence>
<dbReference type="STRING" id="479435.Kfla_0686"/>
<feature type="region of interest" description="Disordered" evidence="1">
    <location>
        <begin position="29"/>
        <end position="68"/>
    </location>
</feature>
<evidence type="ECO:0000313" key="3">
    <source>
        <dbReference type="EMBL" id="ADB29807.1"/>
    </source>
</evidence>
<dbReference type="OrthoDB" id="3824822at2"/>
<dbReference type="EMBL" id="CP001736">
    <property type="protein sequence ID" value="ADB29807.1"/>
    <property type="molecule type" value="Genomic_DNA"/>
</dbReference>
<evidence type="ECO:0000256" key="2">
    <source>
        <dbReference type="SAM" id="SignalP"/>
    </source>
</evidence>
<dbReference type="KEGG" id="kfl:Kfla_0686"/>
<feature type="chain" id="PRO_5003035000" description="Secreted protein" evidence="2">
    <location>
        <begin position="31"/>
        <end position="244"/>
    </location>
</feature>
<reference evidence="4" key="1">
    <citation type="submission" date="2009-09" db="EMBL/GenBank/DDBJ databases">
        <title>The complete genome of Kribbella flavida DSM 17836.</title>
        <authorList>
            <consortium name="US DOE Joint Genome Institute (JGI-PGF)"/>
            <person name="Lucas S."/>
            <person name="Copeland A."/>
            <person name="Lapidus A."/>
            <person name="Glavina del Rio T."/>
            <person name="Dalin E."/>
            <person name="Tice H."/>
            <person name="Bruce D."/>
            <person name="Goodwin L."/>
            <person name="Pitluck S."/>
            <person name="Kyrpides N."/>
            <person name="Mavromatis K."/>
            <person name="Ivanova N."/>
            <person name="Saunders E."/>
            <person name="Brettin T."/>
            <person name="Detter J.C."/>
            <person name="Han C."/>
            <person name="Larimer F."/>
            <person name="Land M."/>
            <person name="Hauser L."/>
            <person name="Markowitz V."/>
            <person name="Cheng J.-F."/>
            <person name="Hugenholtz P."/>
            <person name="Woyke T."/>
            <person name="Wu D."/>
            <person name="Pukall R."/>
            <person name="Klenk H.-P."/>
            <person name="Eisen J.A."/>
        </authorList>
    </citation>
    <scope>NUCLEOTIDE SEQUENCE [LARGE SCALE GENOMIC DNA]</scope>
    <source>
        <strain evidence="4">DSM 17836 / JCM 10339 / NBRC 14399</strain>
    </source>
</reference>
<accession>D2PXF9</accession>
<dbReference type="Proteomes" id="UP000007967">
    <property type="component" value="Chromosome"/>
</dbReference>
<gene>
    <name evidence="3" type="ordered locus">Kfla_0686</name>
</gene>
<evidence type="ECO:0000313" key="4">
    <source>
        <dbReference type="Proteomes" id="UP000007967"/>
    </source>
</evidence>
<feature type="signal peptide" evidence="2">
    <location>
        <begin position="1"/>
        <end position="30"/>
    </location>
</feature>
<protein>
    <recommendedName>
        <fullName evidence="5">Secreted protein</fullName>
    </recommendedName>
</protein>
<dbReference type="HOGENOM" id="CLU_1136879_0_0_11"/>
<keyword evidence="2" id="KW-0732">Signal</keyword>
<evidence type="ECO:0008006" key="5">
    <source>
        <dbReference type="Google" id="ProtNLM"/>
    </source>
</evidence>